<evidence type="ECO:0000256" key="5">
    <source>
        <dbReference type="ARBA" id="ARBA00022801"/>
    </source>
</evidence>
<feature type="domain" description="Peptidase M43 pregnancy-associated plasma-A" evidence="9">
    <location>
        <begin position="189"/>
        <end position="349"/>
    </location>
</feature>
<dbReference type="EMBL" id="FQWE01000002">
    <property type="protein sequence ID" value="SHF90358.1"/>
    <property type="molecule type" value="Genomic_DNA"/>
</dbReference>
<dbReference type="OrthoDB" id="6278496at2"/>
<evidence type="ECO:0000313" key="12">
    <source>
        <dbReference type="EMBL" id="SHF90358.1"/>
    </source>
</evidence>
<keyword evidence="3" id="KW-0479">Metal-binding</keyword>
<keyword evidence="2" id="KW-0645">Protease</keyword>
<keyword evidence="5" id="KW-0378">Hydrolase</keyword>
<dbReference type="CDD" id="cd04275">
    <property type="entry name" value="ZnMc_pappalysin_like"/>
    <property type="match status" value="1"/>
</dbReference>
<evidence type="ECO:0000259" key="10">
    <source>
        <dbReference type="Pfam" id="PF07705"/>
    </source>
</evidence>
<protein>
    <submittedName>
        <fullName evidence="12">Por secretion system C-terminal sorting domain-containing protein</fullName>
    </submittedName>
</protein>
<dbReference type="GO" id="GO:0046872">
    <property type="term" value="F:metal ion binding"/>
    <property type="evidence" value="ECO:0007669"/>
    <property type="project" value="UniProtKB-KW"/>
</dbReference>
<reference evidence="13" key="1">
    <citation type="submission" date="2016-11" db="EMBL/GenBank/DDBJ databases">
        <authorList>
            <person name="Varghese N."/>
            <person name="Submissions S."/>
        </authorList>
    </citation>
    <scope>NUCLEOTIDE SEQUENCE [LARGE SCALE GENOMIC DNA]</scope>
    <source>
        <strain evidence="13">DSM 19741</strain>
    </source>
</reference>
<comment type="similarity">
    <text evidence="1">Belongs to the peptidase M43B family.</text>
</comment>
<evidence type="ECO:0000256" key="3">
    <source>
        <dbReference type="ARBA" id="ARBA00022723"/>
    </source>
</evidence>
<keyword evidence="6" id="KW-0862">Zinc</keyword>
<evidence type="ECO:0000256" key="1">
    <source>
        <dbReference type="ARBA" id="ARBA00008721"/>
    </source>
</evidence>
<evidence type="ECO:0000256" key="7">
    <source>
        <dbReference type="ARBA" id="ARBA00023049"/>
    </source>
</evidence>
<feature type="domain" description="CARDB" evidence="10">
    <location>
        <begin position="394"/>
        <end position="471"/>
    </location>
</feature>
<keyword evidence="7" id="KW-0482">Metalloprotease</keyword>
<proteinExistence type="inferred from homology"/>
<dbReference type="Proteomes" id="UP000184036">
    <property type="component" value="Unassembled WGS sequence"/>
</dbReference>
<keyword evidence="4" id="KW-0732">Signal</keyword>
<dbReference type="InterPro" id="IPR011635">
    <property type="entry name" value="CARDB"/>
</dbReference>
<evidence type="ECO:0000259" key="11">
    <source>
        <dbReference type="Pfam" id="PF18962"/>
    </source>
</evidence>
<dbReference type="Pfam" id="PF18962">
    <property type="entry name" value="Por_Secre_tail"/>
    <property type="match status" value="1"/>
</dbReference>
<dbReference type="Pfam" id="PF05572">
    <property type="entry name" value="Peptidase_M43"/>
    <property type="match status" value="1"/>
</dbReference>
<dbReference type="PANTHER" id="PTHR47466">
    <property type="match status" value="1"/>
</dbReference>
<organism evidence="12 13">
    <name type="scientific">Flavobacterium segetis</name>
    <dbReference type="NCBI Taxonomy" id="271157"/>
    <lineage>
        <taxon>Bacteria</taxon>
        <taxon>Pseudomonadati</taxon>
        <taxon>Bacteroidota</taxon>
        <taxon>Flavobacteriia</taxon>
        <taxon>Flavobacteriales</taxon>
        <taxon>Flavobacteriaceae</taxon>
        <taxon>Flavobacterium</taxon>
    </lineage>
</organism>
<evidence type="ECO:0000313" key="13">
    <source>
        <dbReference type="Proteomes" id="UP000184036"/>
    </source>
</evidence>
<dbReference type="GO" id="GO:0006508">
    <property type="term" value="P:proteolysis"/>
    <property type="evidence" value="ECO:0007669"/>
    <property type="project" value="UniProtKB-KW"/>
</dbReference>
<evidence type="ECO:0000256" key="6">
    <source>
        <dbReference type="ARBA" id="ARBA00022833"/>
    </source>
</evidence>
<evidence type="ECO:0000256" key="4">
    <source>
        <dbReference type="ARBA" id="ARBA00022729"/>
    </source>
</evidence>
<dbReference type="Pfam" id="PF07705">
    <property type="entry name" value="CARDB"/>
    <property type="match status" value="1"/>
</dbReference>
<accession>A0A1M5FFV2</accession>
<dbReference type="InterPro" id="IPR008754">
    <property type="entry name" value="Peptidase_M43"/>
</dbReference>
<keyword evidence="8" id="KW-1015">Disulfide bond</keyword>
<dbReference type="InterPro" id="IPR024079">
    <property type="entry name" value="MetalloPept_cat_dom_sf"/>
</dbReference>
<keyword evidence="13" id="KW-1185">Reference proteome</keyword>
<evidence type="ECO:0000256" key="8">
    <source>
        <dbReference type="ARBA" id="ARBA00023157"/>
    </source>
</evidence>
<dbReference type="Gene3D" id="2.60.40.10">
    <property type="entry name" value="Immunoglobulins"/>
    <property type="match status" value="1"/>
</dbReference>
<dbReference type="PANTHER" id="PTHR47466:SF1">
    <property type="entry name" value="METALLOPROTEASE MEP1 (AFU_ORTHOLOGUE AFUA_1G07730)-RELATED"/>
    <property type="match status" value="1"/>
</dbReference>
<dbReference type="SUPFAM" id="SSF55486">
    <property type="entry name" value="Metalloproteases ('zincins'), catalytic domain"/>
    <property type="match status" value="1"/>
</dbReference>
<dbReference type="NCBIfam" id="TIGR04183">
    <property type="entry name" value="Por_Secre_tail"/>
    <property type="match status" value="1"/>
</dbReference>
<evidence type="ECO:0000256" key="2">
    <source>
        <dbReference type="ARBA" id="ARBA00022670"/>
    </source>
</evidence>
<dbReference type="InterPro" id="IPR026444">
    <property type="entry name" value="Secre_tail"/>
</dbReference>
<name>A0A1M5FFV2_9FLAO</name>
<dbReference type="GO" id="GO:0008237">
    <property type="term" value="F:metallopeptidase activity"/>
    <property type="evidence" value="ECO:0007669"/>
    <property type="project" value="UniProtKB-KW"/>
</dbReference>
<sequence length="679" mass="74449">MKIATLIFFFTVLLTYSQQSMSLKSSEINPKNGYSRCSTKEYEDYLLKKNPKRLSAVQFENWIAPIIATEKQKNKNNKTKQTQVVYNIPVVIHVIHNGAPINTIASHTSENISYAQALSQVTVMNQDFRRMAGTPGNGSTGYNLGVDCEINFVLAKQDPNGLLTNGVDRVNMGQTAWSIENVDDIVKPQTQWDPTKYLNMWVVNLVDKTILGYAQFPSGSTLPGIGSNGGQAKTDGVVASYDAFGTTTVNDGSFTLNSNYNLGRTMTHEVGHWLGLRHIWGDDDECTPANSTTGDYVADTPDSNIANYDCVTISHCTGNDMIENYMDYTNDACMNTFTAGQKARMIAVMTNSERRKELSSSNGSTPGVVYALDAKITNVAISVDGCNKTFLPFITIENRGTTTLTTVSINYKLDNESAKTYLWTGNLSQYATTDIHLSSIVSTDGPHNFTASINTINSLNDLNTTNNTFSKEFIQALKYDVATTTVSLALQCDRDGSETTYELKDSRGNIIYNGGPFTDITSSTSLNPVINDTFKLIDGECYTFTIYDSYGDGIATNGGKGSYTLKDENNIIITSGGVFTDTESRSLVITTIALQNFEDTKGINAYPNPATEVLNLKVSKSFGLPNSVTIIDILGKIVSTKIISTPADLSINTSFLTNGIYFITIQKENEKKTLRFIKK</sequence>
<dbReference type="AlphaFoldDB" id="A0A1M5FFV2"/>
<evidence type="ECO:0000259" key="9">
    <source>
        <dbReference type="Pfam" id="PF05572"/>
    </source>
</evidence>
<dbReference type="RefSeq" id="WP_072988575.1">
    <property type="nucleotide sequence ID" value="NZ_FQWE01000002.1"/>
</dbReference>
<dbReference type="Gene3D" id="3.40.390.10">
    <property type="entry name" value="Collagenase (Catalytic Domain)"/>
    <property type="match status" value="1"/>
</dbReference>
<dbReference type="InterPro" id="IPR013783">
    <property type="entry name" value="Ig-like_fold"/>
</dbReference>
<feature type="domain" description="Secretion system C-terminal sorting" evidence="11">
    <location>
        <begin position="606"/>
        <end position="675"/>
    </location>
</feature>
<gene>
    <name evidence="12" type="ORF">SAMN05444396_102361</name>
</gene>
<dbReference type="STRING" id="271157.SAMN05444396_102361"/>